<evidence type="ECO:0000313" key="1">
    <source>
        <dbReference type="EMBL" id="SMD39284.1"/>
    </source>
</evidence>
<reference evidence="1 2" key="1">
    <citation type="submission" date="2017-04" db="EMBL/GenBank/DDBJ databases">
        <authorList>
            <person name="Afonso C.L."/>
            <person name="Miller P.J."/>
            <person name="Scott M.A."/>
            <person name="Spackman E."/>
            <person name="Goraichik I."/>
            <person name="Dimitrov K.M."/>
            <person name="Suarez D.L."/>
            <person name="Swayne D.E."/>
        </authorList>
    </citation>
    <scope>NUCLEOTIDE SEQUENCE [LARGE SCALE GENOMIC DNA]</scope>
    <source>
        <strain evidence="1 2">DSM 26133</strain>
    </source>
</reference>
<proteinExistence type="predicted"/>
<sequence length="173" mass="18804">MLLTTDEQTTVTIATMESSQAEVEANIFFNYEEAVIIDAELFDHTDSPTDTTHHAMLLYGGLGENIGLVRQLKVMPGDTIKMEVFAKYYQEENPGDLSNLINTIGAQLATGGSFLGAESGALGSSVPWADLTRSGVNYTVPEAYLNFMVFDKDFQLISAKTGFEQISSAAQET</sequence>
<evidence type="ECO:0000313" key="2">
    <source>
        <dbReference type="Proteomes" id="UP000192472"/>
    </source>
</evidence>
<protein>
    <submittedName>
        <fullName evidence="1">Uncharacterized protein</fullName>
    </submittedName>
</protein>
<name>A0A1W2GRU6_REIFA</name>
<accession>A0A1W2GRU6</accession>
<organism evidence="1 2">
    <name type="scientific">Reichenbachiella faecimaris</name>
    <dbReference type="NCBI Taxonomy" id="692418"/>
    <lineage>
        <taxon>Bacteria</taxon>
        <taxon>Pseudomonadati</taxon>
        <taxon>Bacteroidota</taxon>
        <taxon>Cytophagia</taxon>
        <taxon>Cytophagales</taxon>
        <taxon>Reichenbachiellaceae</taxon>
        <taxon>Reichenbachiella</taxon>
    </lineage>
</organism>
<gene>
    <name evidence="1" type="ORF">SAMN04488029_4080</name>
</gene>
<dbReference type="Proteomes" id="UP000192472">
    <property type="component" value="Unassembled WGS sequence"/>
</dbReference>
<feature type="non-terminal residue" evidence="1">
    <location>
        <position position="173"/>
    </location>
</feature>
<dbReference type="EMBL" id="FWYF01000007">
    <property type="protein sequence ID" value="SMD39284.1"/>
    <property type="molecule type" value="Genomic_DNA"/>
</dbReference>
<dbReference type="AlphaFoldDB" id="A0A1W2GRU6"/>
<keyword evidence="2" id="KW-1185">Reference proteome</keyword>